<protein>
    <recommendedName>
        <fullName evidence="5">Ribulose-phosphate 3-epimerase</fullName>
    </recommendedName>
</protein>
<evidence type="ECO:0000313" key="4">
    <source>
        <dbReference type="Proteomes" id="UP000228503"/>
    </source>
</evidence>
<accession>A0A2M7U1G8</accession>
<evidence type="ECO:0008006" key="5">
    <source>
        <dbReference type="Google" id="ProtNLM"/>
    </source>
</evidence>
<organism evidence="3 4">
    <name type="scientific">Candidatus Roizmanbacteria bacterium CG_4_10_14_0_2_um_filter_39_13</name>
    <dbReference type="NCBI Taxonomy" id="1974825"/>
    <lineage>
        <taxon>Bacteria</taxon>
        <taxon>Candidatus Roizmaniibacteriota</taxon>
    </lineage>
</organism>
<dbReference type="SUPFAM" id="SSF51366">
    <property type="entry name" value="Ribulose-phoshate binding barrel"/>
    <property type="match status" value="1"/>
</dbReference>
<sequence>MKRNHQSRFVYSWVIIPRSQSLCYNRIMKTVPTLLTLDRFELSDQLELFQPYYDRIQIDIADGILVPNVTTQIDELSDLISQGHVEINSKMSFDFHLMVKNFKAELSKIEKLIAQNIQINTVLVNASLQPKIDNLIKEFNISIGLDVSPSTEIADIASHYDLSRISHIQIMTVEPGFQGSPFLPEMLNKITQLRDHHYSGEILIDGGVNSTTIPTIQSCKNPPDVICIGSYLTKAGDDLGSRVDFLKELE</sequence>
<keyword evidence="1" id="KW-0479">Metal-binding</keyword>
<evidence type="ECO:0000256" key="1">
    <source>
        <dbReference type="ARBA" id="ARBA00022723"/>
    </source>
</evidence>
<gene>
    <name evidence="3" type="ORF">COY16_00775</name>
</gene>
<dbReference type="InterPro" id="IPR013785">
    <property type="entry name" value="Aldolase_TIM"/>
</dbReference>
<dbReference type="AlphaFoldDB" id="A0A2M7U1G8"/>
<comment type="caution">
    <text evidence="3">The sequence shown here is derived from an EMBL/GenBank/DDBJ whole genome shotgun (WGS) entry which is preliminary data.</text>
</comment>
<dbReference type="Proteomes" id="UP000228503">
    <property type="component" value="Unassembled WGS sequence"/>
</dbReference>
<proteinExistence type="predicted"/>
<dbReference type="Gene3D" id="3.20.20.70">
    <property type="entry name" value="Aldolase class I"/>
    <property type="match status" value="1"/>
</dbReference>
<keyword evidence="2" id="KW-0413">Isomerase</keyword>
<dbReference type="Pfam" id="PF00834">
    <property type="entry name" value="Ribul_P_3_epim"/>
    <property type="match status" value="1"/>
</dbReference>
<dbReference type="PANTHER" id="PTHR11749">
    <property type="entry name" value="RIBULOSE-5-PHOSPHATE-3-EPIMERASE"/>
    <property type="match status" value="1"/>
</dbReference>
<evidence type="ECO:0000256" key="2">
    <source>
        <dbReference type="ARBA" id="ARBA00023235"/>
    </source>
</evidence>
<name>A0A2M7U1G8_9BACT</name>
<evidence type="ECO:0000313" key="3">
    <source>
        <dbReference type="EMBL" id="PIZ63873.1"/>
    </source>
</evidence>
<dbReference type="EMBL" id="PFOB01000011">
    <property type="protein sequence ID" value="PIZ63873.1"/>
    <property type="molecule type" value="Genomic_DNA"/>
</dbReference>
<dbReference type="InterPro" id="IPR000056">
    <property type="entry name" value="Ribul_P_3_epim-like"/>
</dbReference>
<dbReference type="GO" id="GO:0046872">
    <property type="term" value="F:metal ion binding"/>
    <property type="evidence" value="ECO:0007669"/>
    <property type="project" value="UniProtKB-KW"/>
</dbReference>
<reference evidence="4" key="1">
    <citation type="submission" date="2017-09" db="EMBL/GenBank/DDBJ databases">
        <title>Depth-based differentiation of microbial function through sediment-hosted aquifers and enrichment of novel symbionts in the deep terrestrial subsurface.</title>
        <authorList>
            <person name="Probst A.J."/>
            <person name="Ladd B."/>
            <person name="Jarett J.K."/>
            <person name="Geller-Mcgrath D.E."/>
            <person name="Sieber C.M.K."/>
            <person name="Emerson J.B."/>
            <person name="Anantharaman K."/>
            <person name="Thomas B.C."/>
            <person name="Malmstrom R."/>
            <person name="Stieglmeier M."/>
            <person name="Klingl A."/>
            <person name="Woyke T."/>
            <person name="Ryan C.M."/>
            <person name="Banfield J.F."/>
        </authorList>
    </citation>
    <scope>NUCLEOTIDE SEQUENCE [LARGE SCALE GENOMIC DNA]</scope>
</reference>
<dbReference type="GO" id="GO:0016857">
    <property type="term" value="F:racemase and epimerase activity, acting on carbohydrates and derivatives"/>
    <property type="evidence" value="ECO:0007669"/>
    <property type="project" value="InterPro"/>
</dbReference>
<dbReference type="GO" id="GO:0005975">
    <property type="term" value="P:carbohydrate metabolic process"/>
    <property type="evidence" value="ECO:0007669"/>
    <property type="project" value="InterPro"/>
</dbReference>
<dbReference type="InterPro" id="IPR011060">
    <property type="entry name" value="RibuloseP-bd_barrel"/>
</dbReference>